<dbReference type="KEGG" id="ccz:CCALI_02382"/>
<dbReference type="STRING" id="454171.CP488_01711"/>
<dbReference type="Pfam" id="PF02368">
    <property type="entry name" value="Big_2"/>
    <property type="match status" value="1"/>
</dbReference>
<dbReference type="InterPro" id="IPR003343">
    <property type="entry name" value="Big_2"/>
</dbReference>
<evidence type="ECO:0000259" key="1">
    <source>
        <dbReference type="Pfam" id="PF02368"/>
    </source>
</evidence>
<evidence type="ECO:0000313" key="3">
    <source>
        <dbReference type="Proteomes" id="UP000014227"/>
    </source>
</evidence>
<dbReference type="eggNOG" id="COG3291">
    <property type="taxonomic scope" value="Bacteria"/>
</dbReference>
<accession>S0EZY7</accession>
<feature type="domain" description="BIG2" evidence="1">
    <location>
        <begin position="118"/>
        <end position="179"/>
    </location>
</feature>
<evidence type="ECO:0000313" key="2">
    <source>
        <dbReference type="EMBL" id="CCW36186.1"/>
    </source>
</evidence>
<dbReference type="AlphaFoldDB" id="S0EZY7"/>
<dbReference type="EMBL" id="HF951689">
    <property type="protein sequence ID" value="CCW36186.1"/>
    <property type="molecule type" value="Genomic_DNA"/>
</dbReference>
<dbReference type="RefSeq" id="WP_016483703.1">
    <property type="nucleotide sequence ID" value="NC_021487.1"/>
</dbReference>
<dbReference type="PATRIC" id="fig|1303518.3.peg.2478"/>
<reference evidence="3" key="1">
    <citation type="submission" date="2013-03" db="EMBL/GenBank/DDBJ databases">
        <title>Genome sequence of Chthonomonas calidirosea, the first sequenced genome from the Armatimonadetes phylum (formally candidate division OP10).</title>
        <authorList>
            <person name="Lee K.C.Y."/>
            <person name="Morgan X.C."/>
            <person name="Dunfield P.F."/>
            <person name="Tamas I."/>
            <person name="Houghton K.M."/>
            <person name="Vyssotski M."/>
            <person name="Ryan J.L.J."/>
            <person name="Lagutin K."/>
            <person name="McDonald I.R."/>
            <person name="Stott M.B."/>
        </authorList>
    </citation>
    <scope>NUCLEOTIDE SEQUENCE [LARGE SCALE GENOMIC DNA]</scope>
    <source>
        <strain evidence="3">DSM 23976 / ICMP 18418 / T49</strain>
    </source>
</reference>
<sequence length="286" mass="29140">MRRVGFVVTLLALVGLWGCGGGHGSVGNSLSLAIIPSNTTVAPGGIRGFQYVLSGSGTAQTGVVWSVKEAGGGTIDNTGLYTAPTTPGTYHVVVTSVANPSVSATATVTVGGSGPLLTVTQRQVVVAPGNTVSLASDVTVSNASNPTLLWNVTAPNLGTVDANGNYTAPSTPGDYYVTVSLQSDPSQTDYILVEVVGVTLSISPTSVTMKVNQTYGFGYNIQVIGSTNNKVTWSVTDQNGNPVSGDGTIDQNGNYTAPSTPGTYYVTVSSQVRPDIKATAKVTVTT</sequence>
<organism evidence="2 3">
    <name type="scientific">Chthonomonas calidirosea (strain DSM 23976 / ICMP 18418 / T49)</name>
    <dbReference type="NCBI Taxonomy" id="1303518"/>
    <lineage>
        <taxon>Bacteria</taxon>
        <taxon>Bacillati</taxon>
        <taxon>Armatimonadota</taxon>
        <taxon>Chthonomonadia</taxon>
        <taxon>Chthonomonadales</taxon>
        <taxon>Chthonomonadaceae</taxon>
        <taxon>Chthonomonas</taxon>
    </lineage>
</organism>
<dbReference type="Proteomes" id="UP000014227">
    <property type="component" value="Chromosome I"/>
</dbReference>
<protein>
    <submittedName>
        <fullName evidence="2">Bacterial Ig-like domain (Group 2)</fullName>
    </submittedName>
</protein>
<dbReference type="HOGENOM" id="CLU_835870_0_0_0"/>
<gene>
    <name evidence="2" type="ORF">CCALI_02382</name>
</gene>
<dbReference type="SUPFAM" id="SSF49373">
    <property type="entry name" value="Invasin/intimin cell-adhesion fragments"/>
    <property type="match status" value="1"/>
</dbReference>
<proteinExistence type="predicted"/>
<dbReference type="InterPro" id="IPR008964">
    <property type="entry name" value="Invasin/intimin_cell_adhesion"/>
</dbReference>
<keyword evidence="3" id="KW-1185">Reference proteome</keyword>
<name>S0EZY7_CHTCT</name>
<dbReference type="OrthoDB" id="5496032at2"/>
<dbReference type="InParanoid" id="S0EZY7"/>
<dbReference type="Gene3D" id="2.60.40.1080">
    <property type="match status" value="3"/>
</dbReference>